<protein>
    <submittedName>
        <fullName evidence="2">Uncharacterized protein</fullName>
    </submittedName>
</protein>
<keyword evidence="1" id="KW-0472">Membrane</keyword>
<evidence type="ECO:0000313" key="2">
    <source>
        <dbReference type="EMBL" id="EFI34826.1"/>
    </source>
</evidence>
<feature type="transmembrane region" description="Helical" evidence="1">
    <location>
        <begin position="12"/>
        <end position="28"/>
    </location>
</feature>
<evidence type="ECO:0000313" key="3">
    <source>
        <dbReference type="Proteomes" id="UP000005496"/>
    </source>
</evidence>
<comment type="caution">
    <text evidence="2">The sequence shown here is derived from an EMBL/GenBank/DDBJ whole genome shotgun (WGS) entry which is preliminary data.</text>
</comment>
<name>D6SQ00_9BACT</name>
<dbReference type="AlphaFoldDB" id="D6SQ00"/>
<sequence length="298" mass="33625">MKIGSLEIDSRYLIIAGVILLLVVIFGVRQHANRQAQEVADGIISEVSDYVKVEYNSVRGEILGSAIVLNGVTVAPKSDPEQKSEIDRVQIQARDFSDNGVPYTMNASIEGLAIYIDDMKPDDARTMRDLGYEEVMRGNLQFGYKYDLDESHLSLHDIGIGIDDMGSISFDLDLGNITPDKRDLMNLLFTHQEILVGDFRLHYNDDSFIPRIIQYVADDTGMSEDEVLEMVIAKVEQDIRVADTNFARESLKNLKSFLENQDSLSITARPEEPRPLGRLMQIQNTDDIIEYMNISIEN</sequence>
<keyword evidence="1" id="KW-1133">Transmembrane helix</keyword>
<dbReference type="eggNOG" id="ENOG50317TY">
    <property type="taxonomic scope" value="Bacteria"/>
</dbReference>
<proteinExistence type="predicted"/>
<evidence type="ECO:0000256" key="1">
    <source>
        <dbReference type="SAM" id="Phobius"/>
    </source>
</evidence>
<dbReference type="EMBL" id="ACJN02000002">
    <property type="protein sequence ID" value="EFI34826.1"/>
    <property type="molecule type" value="Genomic_DNA"/>
</dbReference>
<gene>
    <name evidence="2" type="ORF">Dthio_PD2214</name>
</gene>
<keyword evidence="3" id="KW-1185">Reference proteome</keyword>
<reference evidence="2" key="1">
    <citation type="submission" date="2010-05" db="EMBL/GenBank/DDBJ databases">
        <title>The draft genome of Desulfonatronospira thiodismutans ASO3-1.</title>
        <authorList>
            <consortium name="US DOE Joint Genome Institute (JGI-PGF)"/>
            <person name="Lucas S."/>
            <person name="Copeland A."/>
            <person name="Lapidus A."/>
            <person name="Cheng J.-F."/>
            <person name="Bruce D."/>
            <person name="Goodwin L."/>
            <person name="Pitluck S."/>
            <person name="Chertkov O."/>
            <person name="Brettin T."/>
            <person name="Detter J.C."/>
            <person name="Han C."/>
            <person name="Land M.L."/>
            <person name="Hauser L."/>
            <person name="Kyrpides N."/>
            <person name="Mikhailova N."/>
            <person name="Muyzer G."/>
            <person name="Woyke T."/>
        </authorList>
    </citation>
    <scope>NUCLEOTIDE SEQUENCE [LARGE SCALE GENOMIC DNA]</scope>
    <source>
        <strain evidence="2">ASO3-1</strain>
    </source>
</reference>
<accession>D6SQ00</accession>
<keyword evidence="1" id="KW-0812">Transmembrane</keyword>
<dbReference type="Proteomes" id="UP000005496">
    <property type="component" value="Unassembled WGS sequence"/>
</dbReference>
<dbReference type="RefSeq" id="WP_008870140.1">
    <property type="nucleotide sequence ID" value="NZ_ACJN02000002.1"/>
</dbReference>
<organism evidence="2 3">
    <name type="scientific">Desulfonatronospira thiodismutans ASO3-1</name>
    <dbReference type="NCBI Taxonomy" id="555779"/>
    <lineage>
        <taxon>Bacteria</taxon>
        <taxon>Pseudomonadati</taxon>
        <taxon>Thermodesulfobacteriota</taxon>
        <taxon>Desulfovibrionia</taxon>
        <taxon>Desulfovibrionales</taxon>
        <taxon>Desulfonatronovibrionaceae</taxon>
        <taxon>Desulfonatronospira</taxon>
    </lineage>
</organism>